<name>A0A6G0Z1J8_APHCR</name>
<accession>A0A6G0Z1J8</accession>
<keyword evidence="1" id="KW-0812">Transmembrane</keyword>
<evidence type="ECO:0000256" key="1">
    <source>
        <dbReference type="SAM" id="Phobius"/>
    </source>
</evidence>
<evidence type="ECO:0000313" key="3">
    <source>
        <dbReference type="Proteomes" id="UP000478052"/>
    </source>
</evidence>
<proteinExistence type="predicted"/>
<keyword evidence="1" id="KW-1133">Transmembrane helix</keyword>
<evidence type="ECO:0000313" key="2">
    <source>
        <dbReference type="EMBL" id="KAF0764212.1"/>
    </source>
</evidence>
<feature type="transmembrane region" description="Helical" evidence="1">
    <location>
        <begin position="87"/>
        <end position="106"/>
    </location>
</feature>
<keyword evidence="3" id="KW-1185">Reference proteome</keyword>
<comment type="caution">
    <text evidence="2">The sequence shown here is derived from an EMBL/GenBank/DDBJ whole genome shotgun (WGS) entry which is preliminary data.</text>
</comment>
<organism evidence="2 3">
    <name type="scientific">Aphis craccivora</name>
    <name type="common">Cowpea aphid</name>
    <dbReference type="NCBI Taxonomy" id="307492"/>
    <lineage>
        <taxon>Eukaryota</taxon>
        <taxon>Metazoa</taxon>
        <taxon>Ecdysozoa</taxon>
        <taxon>Arthropoda</taxon>
        <taxon>Hexapoda</taxon>
        <taxon>Insecta</taxon>
        <taxon>Pterygota</taxon>
        <taxon>Neoptera</taxon>
        <taxon>Paraneoptera</taxon>
        <taxon>Hemiptera</taxon>
        <taxon>Sternorrhyncha</taxon>
        <taxon>Aphidomorpha</taxon>
        <taxon>Aphidoidea</taxon>
        <taxon>Aphididae</taxon>
        <taxon>Aphidini</taxon>
        <taxon>Aphis</taxon>
        <taxon>Aphis</taxon>
    </lineage>
</organism>
<reference evidence="2 3" key="1">
    <citation type="submission" date="2019-08" db="EMBL/GenBank/DDBJ databases">
        <title>Whole genome of Aphis craccivora.</title>
        <authorList>
            <person name="Voronova N.V."/>
            <person name="Shulinski R.S."/>
            <person name="Bandarenka Y.V."/>
            <person name="Zhorov D.G."/>
            <person name="Warner D."/>
        </authorList>
    </citation>
    <scope>NUCLEOTIDE SEQUENCE [LARGE SCALE GENOMIC DNA]</scope>
    <source>
        <strain evidence="2">180601</strain>
        <tissue evidence="2">Whole Body</tissue>
    </source>
</reference>
<feature type="transmembrane region" description="Helical" evidence="1">
    <location>
        <begin position="118"/>
        <end position="141"/>
    </location>
</feature>
<sequence length="335" mass="38388">METENIKIQFFKIINSIFQNFEIGMFSWVFFIGKHLLREFDKLLVVHFQMKNYKINIKTTLLSKCNIYYNRNILIMNKNHYNYSKKILLRVLLFWGVVEGPCGLILPSIRVNAFTARIAAFSVIVYQYNNVVILTFARRAIDGGGTLRRRGLQVYACWRIYSGTYYNIIILLCRCVRKRRPVGTTGGVSARTPNHRRANSAGVGVAVVVGGGVIGARGRVRRPSNAHQTLHCTLSPSRRRRRTRHFNNIIILYSSAGYTLFRSIRARCTYCNYNYSRYSHITPRASALHYIRYCSAGSMNGAKCAACLAAVLFVLFAFVVKVLIRIYYITINNSQ</sequence>
<keyword evidence="1" id="KW-0472">Membrane</keyword>
<gene>
    <name evidence="2" type="ORF">FWK35_00007682</name>
</gene>
<feature type="transmembrane region" description="Helical" evidence="1">
    <location>
        <begin position="305"/>
        <end position="328"/>
    </location>
</feature>
<dbReference type="AlphaFoldDB" id="A0A6G0Z1J8"/>
<dbReference type="Proteomes" id="UP000478052">
    <property type="component" value="Unassembled WGS sequence"/>
</dbReference>
<protein>
    <submittedName>
        <fullName evidence="2">Protein quiver</fullName>
    </submittedName>
</protein>
<dbReference type="EMBL" id="VUJU01001698">
    <property type="protein sequence ID" value="KAF0764212.1"/>
    <property type="molecule type" value="Genomic_DNA"/>
</dbReference>